<evidence type="ECO:0000256" key="1">
    <source>
        <dbReference type="ARBA" id="ARBA00000085"/>
    </source>
</evidence>
<evidence type="ECO:0000313" key="9">
    <source>
        <dbReference type="EMBL" id="TWX63051.1"/>
    </source>
</evidence>
<comment type="caution">
    <text evidence="9">The sequence shown here is derived from an EMBL/GenBank/DDBJ whole genome shotgun (WGS) entry which is preliminary data.</text>
</comment>
<dbReference type="GO" id="GO:0007234">
    <property type="term" value="P:osmosensory signaling via phosphorelay pathway"/>
    <property type="evidence" value="ECO:0007669"/>
    <property type="project" value="TreeGrafter"/>
</dbReference>
<dbReference type="SUPFAM" id="SSF52172">
    <property type="entry name" value="CheY-like"/>
    <property type="match status" value="1"/>
</dbReference>
<accession>A0A5C6Q2J1</accession>
<dbReference type="GO" id="GO:0000156">
    <property type="term" value="F:phosphorelay response regulator activity"/>
    <property type="evidence" value="ECO:0007669"/>
    <property type="project" value="TreeGrafter"/>
</dbReference>
<dbReference type="Pfam" id="PF00072">
    <property type="entry name" value="Response_reg"/>
    <property type="match status" value="1"/>
</dbReference>
<dbReference type="EMBL" id="VOLR01000041">
    <property type="protein sequence ID" value="TWX54012.1"/>
    <property type="molecule type" value="Genomic_DNA"/>
</dbReference>
<dbReference type="AlphaFoldDB" id="A0A5C6Q2J1"/>
<dbReference type="EMBL" id="VOLQ01000056">
    <property type="protein sequence ID" value="TWX63051.1"/>
    <property type="molecule type" value="Genomic_DNA"/>
</dbReference>
<dbReference type="Gene3D" id="3.40.50.2300">
    <property type="match status" value="1"/>
</dbReference>
<protein>
    <recommendedName>
        <fullName evidence="2">histidine kinase</fullName>
        <ecNumber evidence="2">2.7.13.3</ecNumber>
    </recommendedName>
</protein>
<name>A0A5C6Q2J1_9GAMM</name>
<dbReference type="InterPro" id="IPR003594">
    <property type="entry name" value="HATPase_dom"/>
</dbReference>
<evidence type="ECO:0000256" key="5">
    <source>
        <dbReference type="PROSITE-ProRule" id="PRU00169"/>
    </source>
</evidence>
<organism evidence="9 11">
    <name type="scientific">Colwellia hornerae</name>
    <dbReference type="NCBI Taxonomy" id="89402"/>
    <lineage>
        <taxon>Bacteria</taxon>
        <taxon>Pseudomonadati</taxon>
        <taxon>Pseudomonadota</taxon>
        <taxon>Gammaproteobacteria</taxon>
        <taxon>Alteromonadales</taxon>
        <taxon>Colwelliaceae</taxon>
        <taxon>Colwellia</taxon>
    </lineage>
</organism>
<evidence type="ECO:0000259" key="6">
    <source>
        <dbReference type="PROSITE" id="PS50109"/>
    </source>
</evidence>
<dbReference type="PRINTS" id="PR00344">
    <property type="entry name" value="BCTRLSENSOR"/>
</dbReference>
<dbReference type="PANTHER" id="PTHR42878">
    <property type="entry name" value="TWO-COMPONENT HISTIDINE KINASE"/>
    <property type="match status" value="1"/>
</dbReference>
<dbReference type="RefSeq" id="WP_146801137.1">
    <property type="nucleotide sequence ID" value="NZ_VOLP01000040.1"/>
</dbReference>
<evidence type="ECO:0000256" key="4">
    <source>
        <dbReference type="ARBA" id="ARBA00022777"/>
    </source>
</evidence>
<gene>
    <name evidence="8" type="ORF">ESZ26_18225</name>
    <name evidence="9" type="ORF">ESZ27_18090</name>
</gene>
<proteinExistence type="predicted"/>
<dbReference type="Proteomes" id="UP000321525">
    <property type="component" value="Unassembled WGS sequence"/>
</dbReference>
<dbReference type="Pfam" id="PF02518">
    <property type="entry name" value="HATPase_c"/>
    <property type="match status" value="1"/>
</dbReference>
<evidence type="ECO:0000313" key="8">
    <source>
        <dbReference type="EMBL" id="TWX54012.1"/>
    </source>
</evidence>
<evidence type="ECO:0000256" key="3">
    <source>
        <dbReference type="ARBA" id="ARBA00022679"/>
    </source>
</evidence>
<dbReference type="InterPro" id="IPR004358">
    <property type="entry name" value="Sig_transdc_His_kin-like_C"/>
</dbReference>
<dbReference type="PANTHER" id="PTHR42878:SF15">
    <property type="entry name" value="BACTERIOPHYTOCHROME"/>
    <property type="match status" value="1"/>
</dbReference>
<keyword evidence="5" id="KW-0597">Phosphoprotein</keyword>
<dbReference type="GO" id="GO:0030295">
    <property type="term" value="F:protein kinase activator activity"/>
    <property type="evidence" value="ECO:0007669"/>
    <property type="project" value="TreeGrafter"/>
</dbReference>
<dbReference type="InterPro" id="IPR050351">
    <property type="entry name" value="BphY/WalK/GraS-like"/>
</dbReference>
<evidence type="ECO:0000256" key="2">
    <source>
        <dbReference type="ARBA" id="ARBA00012438"/>
    </source>
</evidence>
<dbReference type="PROSITE" id="PS50109">
    <property type="entry name" value="HIS_KIN"/>
    <property type="match status" value="1"/>
</dbReference>
<dbReference type="InterPro" id="IPR036890">
    <property type="entry name" value="HATPase_C_sf"/>
</dbReference>
<feature type="modified residue" description="4-aspartylphosphate" evidence="5">
    <location>
        <position position="54"/>
    </location>
</feature>
<dbReference type="GO" id="GO:0004673">
    <property type="term" value="F:protein histidine kinase activity"/>
    <property type="evidence" value="ECO:0007669"/>
    <property type="project" value="UniProtKB-EC"/>
</dbReference>
<comment type="catalytic activity">
    <reaction evidence="1">
        <text>ATP + protein L-histidine = ADP + protein N-phospho-L-histidine.</text>
        <dbReference type="EC" id="2.7.13.3"/>
    </reaction>
</comment>
<feature type="domain" description="Response regulatory" evidence="7">
    <location>
        <begin position="2"/>
        <end position="119"/>
    </location>
</feature>
<keyword evidence="10" id="KW-1185">Reference proteome</keyword>
<dbReference type="OrthoDB" id="9808408at2"/>
<dbReference type="Proteomes" id="UP000321917">
    <property type="component" value="Unassembled WGS sequence"/>
</dbReference>
<sequence length="356" mass="39595">MKVMVIEDNPDHFEIIEDAFASITEIHAHVVRSESLSAGATRLSSEHFDICLCDLQLPDSTISETVLWLSIQTNPLPIVILTSVNSIEIAQTLLNKGVQDYLSKDELTPQLLYKTCCYAIERFRHQQEFAGYNQDMQAFCASLSHDFNGHISRIMGVSKALKADLTSRTDCTPNELKWFDYLEKSTTDVHSLVSDLQSYLSVGYANQVFESVDLKQVITKAVASLKDAIQTDFKVNLPDKLANISGNIALLQLLFQNLIANSIKFNNGLAIINIVMHDTGNYIEVVVQDNGIGFNPIHADKIFSPFNRLVNDKKFSGSGLGLSIVKRIIEHHSGSIEAQSELGVGSIFTLKFKKIK</sequence>
<dbReference type="SUPFAM" id="SSF55874">
    <property type="entry name" value="ATPase domain of HSP90 chaperone/DNA topoisomerase II/histidine kinase"/>
    <property type="match status" value="1"/>
</dbReference>
<dbReference type="InterPro" id="IPR005467">
    <property type="entry name" value="His_kinase_dom"/>
</dbReference>
<feature type="domain" description="Histidine kinase" evidence="6">
    <location>
        <begin position="142"/>
        <end position="356"/>
    </location>
</feature>
<dbReference type="Gene3D" id="3.30.565.10">
    <property type="entry name" value="Histidine kinase-like ATPase, C-terminal domain"/>
    <property type="match status" value="1"/>
</dbReference>
<dbReference type="SMART" id="SM00448">
    <property type="entry name" value="REC"/>
    <property type="match status" value="1"/>
</dbReference>
<keyword evidence="4" id="KW-0418">Kinase</keyword>
<evidence type="ECO:0000313" key="11">
    <source>
        <dbReference type="Proteomes" id="UP000321917"/>
    </source>
</evidence>
<dbReference type="SMART" id="SM00387">
    <property type="entry name" value="HATPase_c"/>
    <property type="match status" value="1"/>
</dbReference>
<keyword evidence="3" id="KW-0808">Transferase</keyword>
<dbReference type="InterPro" id="IPR001789">
    <property type="entry name" value="Sig_transdc_resp-reg_receiver"/>
</dbReference>
<dbReference type="CDD" id="cd00075">
    <property type="entry name" value="HATPase"/>
    <property type="match status" value="1"/>
</dbReference>
<evidence type="ECO:0000313" key="10">
    <source>
        <dbReference type="Proteomes" id="UP000321525"/>
    </source>
</evidence>
<reference evidence="9 11" key="1">
    <citation type="submission" date="2019-07" db="EMBL/GenBank/DDBJ databases">
        <title>Genomes of sea-ice associated Colwellia species.</title>
        <authorList>
            <person name="Bowman J.P."/>
        </authorList>
    </citation>
    <scope>NUCLEOTIDE SEQUENCE [LARGE SCALE GENOMIC DNA]</scope>
    <source>
        <strain evidence="8 10">ACAM 607</strain>
        <strain evidence="9 11">IC036</strain>
    </source>
</reference>
<dbReference type="InterPro" id="IPR011006">
    <property type="entry name" value="CheY-like_superfamily"/>
</dbReference>
<dbReference type="PROSITE" id="PS50110">
    <property type="entry name" value="RESPONSE_REGULATORY"/>
    <property type="match status" value="1"/>
</dbReference>
<dbReference type="EC" id="2.7.13.3" evidence="2"/>
<evidence type="ECO:0000259" key="7">
    <source>
        <dbReference type="PROSITE" id="PS50110"/>
    </source>
</evidence>